<proteinExistence type="predicted"/>
<gene>
    <name evidence="1" type="ORF">PoMZ_08859</name>
</gene>
<dbReference type="Proteomes" id="UP000294847">
    <property type="component" value="Chromosome 4"/>
</dbReference>
<evidence type="ECO:0000313" key="1">
    <source>
        <dbReference type="EMBL" id="QBZ61899.1"/>
    </source>
</evidence>
<organism evidence="1 2">
    <name type="scientific">Pyricularia oryzae</name>
    <name type="common">Rice blast fungus</name>
    <name type="synonym">Magnaporthe oryzae</name>
    <dbReference type="NCBI Taxonomy" id="318829"/>
    <lineage>
        <taxon>Eukaryota</taxon>
        <taxon>Fungi</taxon>
        <taxon>Dikarya</taxon>
        <taxon>Ascomycota</taxon>
        <taxon>Pezizomycotina</taxon>
        <taxon>Sordariomycetes</taxon>
        <taxon>Sordariomycetidae</taxon>
        <taxon>Magnaporthales</taxon>
        <taxon>Pyriculariaceae</taxon>
        <taxon>Pyricularia</taxon>
    </lineage>
</organism>
<protein>
    <submittedName>
        <fullName evidence="1">Uncharacterized protein</fullName>
    </submittedName>
</protein>
<evidence type="ECO:0000313" key="2">
    <source>
        <dbReference type="Proteomes" id="UP000294847"/>
    </source>
</evidence>
<accession>A0A4P7NIR0</accession>
<dbReference type="AlphaFoldDB" id="A0A4P7NIR0"/>
<sequence>MASLVTALGALIVFIKPEYERAGVTDEHMSSLLMYPNLLLGVGDLALDLDKTKQHT</sequence>
<dbReference type="EMBL" id="CP034207">
    <property type="protein sequence ID" value="QBZ61899.1"/>
    <property type="molecule type" value="Genomic_DNA"/>
</dbReference>
<reference evidence="1 2" key="1">
    <citation type="journal article" date="2019" name="Mol. Biol. Evol.">
        <title>Blast fungal genomes show frequent chromosomal changes, gene gains and losses, and effector gene turnover.</title>
        <authorList>
            <person name="Gomez Luciano L.B."/>
            <person name="Jason Tsai I."/>
            <person name="Chuma I."/>
            <person name="Tosa Y."/>
            <person name="Chen Y.H."/>
            <person name="Li J.Y."/>
            <person name="Li M.Y."/>
            <person name="Jade Lu M.Y."/>
            <person name="Nakayashiki H."/>
            <person name="Li W.H."/>
        </authorList>
    </citation>
    <scope>NUCLEOTIDE SEQUENCE [LARGE SCALE GENOMIC DNA]</scope>
    <source>
        <strain evidence="1">MZ5-1-6</strain>
    </source>
</reference>
<name>A0A4P7NIR0_PYROR</name>